<dbReference type="Pfam" id="PF02575">
    <property type="entry name" value="YbaB_DNA_bd"/>
    <property type="match status" value="1"/>
</dbReference>
<dbReference type="Gene3D" id="3.30.1310.10">
    <property type="entry name" value="Nucleoid-associated protein YbaB-like domain"/>
    <property type="match status" value="1"/>
</dbReference>
<dbReference type="EMBL" id="JAATEP010000032">
    <property type="protein sequence ID" value="NJP94853.1"/>
    <property type="molecule type" value="Genomic_DNA"/>
</dbReference>
<protein>
    <submittedName>
        <fullName evidence="1">YbaB/EbfC family nucleoid-associated protein</fullName>
    </submittedName>
</protein>
<keyword evidence="2" id="KW-1185">Reference proteome</keyword>
<name>A0ABX1BAN3_9ACTN</name>
<accession>A0ABX1BAN3</accession>
<proteinExistence type="predicted"/>
<dbReference type="SUPFAM" id="SSF82607">
    <property type="entry name" value="YbaB-like"/>
    <property type="match status" value="1"/>
</dbReference>
<evidence type="ECO:0000313" key="2">
    <source>
        <dbReference type="Proteomes" id="UP000696294"/>
    </source>
</evidence>
<comment type="caution">
    <text evidence="1">The sequence shown here is derived from an EMBL/GenBank/DDBJ whole genome shotgun (WGS) entry which is preliminary data.</text>
</comment>
<evidence type="ECO:0000313" key="1">
    <source>
        <dbReference type="EMBL" id="NJP94853.1"/>
    </source>
</evidence>
<dbReference type="Proteomes" id="UP000696294">
    <property type="component" value="Unassembled WGS sequence"/>
</dbReference>
<dbReference type="InterPro" id="IPR004401">
    <property type="entry name" value="YbaB/EbfC"/>
</dbReference>
<reference evidence="1 2" key="1">
    <citation type="submission" date="2020-03" db="EMBL/GenBank/DDBJ databases">
        <title>WGS of actinomycetes isolated from Thailand.</title>
        <authorList>
            <person name="Thawai C."/>
        </authorList>
    </citation>
    <scope>NUCLEOTIDE SEQUENCE [LARGE SCALE GENOMIC DNA]</scope>
    <source>
        <strain evidence="1 2">FMUSA5-5</strain>
    </source>
</reference>
<organism evidence="1 2">
    <name type="scientific">Nonomuraea composti</name>
    <dbReference type="NCBI Taxonomy" id="2720023"/>
    <lineage>
        <taxon>Bacteria</taxon>
        <taxon>Bacillati</taxon>
        <taxon>Actinomycetota</taxon>
        <taxon>Actinomycetes</taxon>
        <taxon>Streptosporangiales</taxon>
        <taxon>Streptosporangiaceae</taxon>
        <taxon>Nonomuraea</taxon>
    </lineage>
</organism>
<sequence>MAVSDKGLGVHDEVHAALEKAAADFERTTGPLREVYARLKELTHTSRSSNGMVTVTVGAHGQVVSISLDPRVYRKLSPSELADAITGQIAVASRQVSAHLREVVEPLMPDGLRYEEIFGAGASLEAFFSAPFPAPGERA</sequence>
<gene>
    <name evidence="1" type="ORF">HCN51_36380</name>
</gene>
<dbReference type="InterPro" id="IPR036894">
    <property type="entry name" value="YbaB-like_sf"/>
</dbReference>